<keyword evidence="3" id="KW-1185">Reference proteome</keyword>
<dbReference type="OrthoDB" id="9786141at2"/>
<dbReference type="InterPro" id="IPR015797">
    <property type="entry name" value="NUDIX_hydrolase-like_dom_sf"/>
</dbReference>
<dbReference type="SUPFAM" id="SSF55811">
    <property type="entry name" value="Nudix"/>
    <property type="match status" value="1"/>
</dbReference>
<evidence type="ECO:0000313" key="2">
    <source>
        <dbReference type="EMBL" id="PCE64258.1"/>
    </source>
</evidence>
<dbReference type="Pfam" id="PF21906">
    <property type="entry name" value="WHD_NrtR"/>
    <property type="match status" value="1"/>
</dbReference>
<accession>A0A2A4G8E8</accession>
<organism evidence="2 3">
    <name type="scientific">Sediminicola luteus</name>
    <dbReference type="NCBI Taxonomy" id="319238"/>
    <lineage>
        <taxon>Bacteria</taxon>
        <taxon>Pseudomonadati</taxon>
        <taxon>Bacteroidota</taxon>
        <taxon>Flavobacteriia</taxon>
        <taxon>Flavobacteriales</taxon>
        <taxon>Flavobacteriaceae</taxon>
        <taxon>Sediminicola</taxon>
    </lineage>
</organism>
<gene>
    <name evidence="2" type="ORF">B7P33_08115</name>
</gene>
<dbReference type="SUPFAM" id="SSF46785">
    <property type="entry name" value="Winged helix' DNA-binding domain"/>
    <property type="match status" value="1"/>
</dbReference>
<name>A0A2A4G8E8_9FLAO</name>
<dbReference type="InterPro" id="IPR000086">
    <property type="entry name" value="NUDIX_hydrolase_dom"/>
</dbReference>
<proteinExistence type="predicted"/>
<dbReference type="PANTHER" id="PTHR43736:SF4">
    <property type="entry name" value="SLR1690 PROTEIN"/>
    <property type="match status" value="1"/>
</dbReference>
<dbReference type="InterPro" id="IPR036390">
    <property type="entry name" value="WH_DNA-bd_sf"/>
</dbReference>
<protein>
    <recommendedName>
        <fullName evidence="1">Nudix hydrolase domain-containing protein</fullName>
    </recommendedName>
</protein>
<dbReference type="Proteomes" id="UP000219559">
    <property type="component" value="Unassembled WGS sequence"/>
</dbReference>
<evidence type="ECO:0000313" key="3">
    <source>
        <dbReference type="Proteomes" id="UP000219559"/>
    </source>
</evidence>
<dbReference type="Gene3D" id="3.90.79.10">
    <property type="entry name" value="Nucleoside Triphosphate Pyrophosphohydrolase"/>
    <property type="match status" value="1"/>
</dbReference>
<comment type="caution">
    <text evidence="2">The sequence shown here is derived from an EMBL/GenBank/DDBJ whole genome shotgun (WGS) entry which is preliminary data.</text>
</comment>
<dbReference type="EMBL" id="NBWU01000003">
    <property type="protein sequence ID" value="PCE64258.1"/>
    <property type="molecule type" value="Genomic_DNA"/>
</dbReference>
<sequence>MEPLNPYPPRFMLNVDKLLPCHSVDCVIIGYDKGALSVLVLKWKDLPLWSLPGGFIKIDEHLDDAALRILKDRTGLDMPFLTQFHTFGQAGGKRMSVESDIRELIKSNYPSIGTWFENRFITTGYLAMVQPSECRLVPDELSESCVWMPIKDLPELIYDHNAIVDQAIAHVKRQLNYLPVGKSLLPETFTMKTFKLLYESILGRELDRANFQKKMLKLGMLTRRGKENKGGAHKAPYLYSFDHDKYQELLEKGIGFIP</sequence>
<dbReference type="RefSeq" id="WP_097440382.1">
    <property type="nucleotide sequence ID" value="NZ_KZ300476.1"/>
</dbReference>
<dbReference type="Pfam" id="PF00293">
    <property type="entry name" value="NUDIX"/>
    <property type="match status" value="1"/>
</dbReference>
<dbReference type="PROSITE" id="PS51462">
    <property type="entry name" value="NUDIX"/>
    <property type="match status" value="1"/>
</dbReference>
<evidence type="ECO:0000259" key="1">
    <source>
        <dbReference type="PROSITE" id="PS51462"/>
    </source>
</evidence>
<dbReference type="Gene3D" id="1.10.10.10">
    <property type="entry name" value="Winged helix-like DNA-binding domain superfamily/Winged helix DNA-binding domain"/>
    <property type="match status" value="1"/>
</dbReference>
<dbReference type="PANTHER" id="PTHR43736">
    <property type="entry name" value="ADP-RIBOSE PYROPHOSPHATASE"/>
    <property type="match status" value="1"/>
</dbReference>
<dbReference type="CDD" id="cd18873">
    <property type="entry name" value="NUDIX_NadM_like"/>
    <property type="match status" value="1"/>
</dbReference>
<dbReference type="InterPro" id="IPR036388">
    <property type="entry name" value="WH-like_DNA-bd_sf"/>
</dbReference>
<dbReference type="AlphaFoldDB" id="A0A2A4G8E8"/>
<reference evidence="2 3" key="1">
    <citation type="submission" date="2017-04" db="EMBL/GenBank/DDBJ databases">
        <title>A new member of the family Flavobacteriaceae isolated from ascidians.</title>
        <authorList>
            <person name="Chen L."/>
        </authorList>
    </citation>
    <scope>NUCLEOTIDE SEQUENCE [LARGE SCALE GENOMIC DNA]</scope>
    <source>
        <strain evidence="2 3">HQA918</strain>
    </source>
</reference>
<feature type="domain" description="Nudix hydrolase" evidence="1">
    <location>
        <begin position="19"/>
        <end position="170"/>
    </location>
</feature>
<dbReference type="InterPro" id="IPR054105">
    <property type="entry name" value="WHD_NrtR"/>
</dbReference>